<sequence>MSASTVALSPGAQVFAIAELCSLICDSDHFGPGDLKTISNLALVSHSISEVALDALWSNINGVDRLVRLLPRDACGIFVGSGPDDEVSHIPPPNQYRAWHYRLKRPLTEADFSTFDKYASRIRVLSLGPLSWASNAVYKRGGELLFDIKQLRNPILPRLKTFYWTPDTTDGSLGGYFLLDGQLELLSLCPRSKIFPISPTAAPLQETAMVRAQRAFTQPMLTWLPNIPQLSISDINIPGRAHSSLPALSGGGGERLTNLQWLYCDLKVEPQFISDLSRLPHLQQLILFHVSPGPFGLSQGGFPSLETLKINSTLSSIVELLGNISSTNLHSVSLNVGDGQTWDRPRIFWDALLPNHIPARLATLTSFDFTLGSLAVSSLAPLYACRALERLQISASKIACTDADIRQMADAWPALKRLVLEVGSHSEAQMPTLYGLWPLATNCPYLELLELQLDARVDAPFDPERAGGGGGERLPSTPASVPEELRFIPIRSSCGDPAIVAAFLHVAFPRLHRDSLNPRCGRGDQSGSWWHVGARLALTTLVPK</sequence>
<evidence type="ECO:0000313" key="2">
    <source>
        <dbReference type="Proteomes" id="UP000613580"/>
    </source>
</evidence>
<proteinExistence type="predicted"/>
<dbReference type="SUPFAM" id="SSF52047">
    <property type="entry name" value="RNI-like"/>
    <property type="match status" value="1"/>
</dbReference>
<dbReference type="Gene3D" id="3.80.10.10">
    <property type="entry name" value="Ribonuclease Inhibitor"/>
    <property type="match status" value="1"/>
</dbReference>
<evidence type="ECO:0000313" key="1">
    <source>
        <dbReference type="EMBL" id="KAF7305462.1"/>
    </source>
</evidence>
<comment type="caution">
    <text evidence="1">The sequence shown here is derived from an EMBL/GenBank/DDBJ whole genome shotgun (WGS) entry which is preliminary data.</text>
</comment>
<reference evidence="1" key="1">
    <citation type="submission" date="2020-05" db="EMBL/GenBank/DDBJ databases">
        <title>Mycena genomes resolve the evolution of fungal bioluminescence.</title>
        <authorList>
            <person name="Tsai I.J."/>
        </authorList>
    </citation>
    <scope>NUCLEOTIDE SEQUENCE</scope>
    <source>
        <strain evidence="1">110903Hualien_Pintung</strain>
    </source>
</reference>
<name>A0A8H6W5C2_MYCCL</name>
<dbReference type="InterPro" id="IPR032675">
    <property type="entry name" value="LRR_dom_sf"/>
</dbReference>
<dbReference type="Proteomes" id="UP000613580">
    <property type="component" value="Unassembled WGS sequence"/>
</dbReference>
<gene>
    <name evidence="1" type="ORF">HMN09_00798900</name>
</gene>
<protein>
    <recommendedName>
        <fullName evidence="3">F-box domain-containing protein</fullName>
    </recommendedName>
</protein>
<evidence type="ECO:0008006" key="3">
    <source>
        <dbReference type="Google" id="ProtNLM"/>
    </source>
</evidence>
<accession>A0A8H6W5C2</accession>
<dbReference type="EMBL" id="JACAZE010000010">
    <property type="protein sequence ID" value="KAF7305462.1"/>
    <property type="molecule type" value="Genomic_DNA"/>
</dbReference>
<organism evidence="1 2">
    <name type="scientific">Mycena chlorophos</name>
    <name type="common">Agaric fungus</name>
    <name type="synonym">Agaricus chlorophos</name>
    <dbReference type="NCBI Taxonomy" id="658473"/>
    <lineage>
        <taxon>Eukaryota</taxon>
        <taxon>Fungi</taxon>
        <taxon>Dikarya</taxon>
        <taxon>Basidiomycota</taxon>
        <taxon>Agaricomycotina</taxon>
        <taxon>Agaricomycetes</taxon>
        <taxon>Agaricomycetidae</taxon>
        <taxon>Agaricales</taxon>
        <taxon>Marasmiineae</taxon>
        <taxon>Mycenaceae</taxon>
        <taxon>Mycena</taxon>
    </lineage>
</organism>
<dbReference type="AlphaFoldDB" id="A0A8H6W5C2"/>
<keyword evidence="2" id="KW-1185">Reference proteome</keyword>
<dbReference type="OrthoDB" id="3255541at2759"/>